<sequence length="395" mass="42672">MTTTWRLRFELSDSPGALARVTVRLAAADCNVLALHVIPVPGGVLDEIVVRAAPGVLPADLVEAVRSEGGKRVGITRADLRDLVDEPTAVLRAARMALTDPEQTGDALRQVLAADSVTVGEAADGQVQLGEWVARRGWAPFTQVELTRAQALLDLVDAPAPSMRAVLSDDGAALVLRPGSDVDEDAVAALHSRCSMRTMFNRYHSGMRTVPRRWLHRLLNPPRGTTVLAQCGDQVVALGQLIHTGTPDCAEISLLVEDAWQRRGVGAALLAALASDARAAGFTELVAWCLPSETALVRTAARAGLATTTRREDGLLRVSITPRVRALKTPEAAEVAEKHDEQRGNPPRRSFGAKLLSGSKVFIEEWWCSCPTTRVRRWKTLPRGQGFPARQRHGC</sequence>
<dbReference type="Pfam" id="PF00583">
    <property type="entry name" value="Acetyltransf_1"/>
    <property type="match status" value="1"/>
</dbReference>
<dbReference type="EMBL" id="FOFT01000009">
    <property type="protein sequence ID" value="SES12643.1"/>
    <property type="molecule type" value="Genomic_DNA"/>
</dbReference>
<dbReference type="RefSeq" id="WP_090067600.1">
    <property type="nucleotide sequence ID" value="NZ_FOFT01000009.1"/>
</dbReference>
<dbReference type="PROSITE" id="PS51671">
    <property type="entry name" value="ACT"/>
    <property type="match status" value="1"/>
</dbReference>
<evidence type="ECO:0000256" key="3">
    <source>
        <dbReference type="SAM" id="MobiDB-lite"/>
    </source>
</evidence>
<dbReference type="Proteomes" id="UP000199028">
    <property type="component" value="Unassembled WGS sequence"/>
</dbReference>
<dbReference type="InterPro" id="IPR016181">
    <property type="entry name" value="Acyl_CoA_acyltransferase"/>
</dbReference>
<dbReference type="Gene3D" id="3.40.630.30">
    <property type="match status" value="1"/>
</dbReference>
<evidence type="ECO:0000313" key="6">
    <source>
        <dbReference type="EMBL" id="SES12643.1"/>
    </source>
</evidence>
<accession>A0A1H9UUF7</accession>
<evidence type="ECO:0000259" key="5">
    <source>
        <dbReference type="PROSITE" id="PS51671"/>
    </source>
</evidence>
<feature type="domain" description="N-acetyltransferase" evidence="4">
    <location>
        <begin position="174"/>
        <end position="331"/>
    </location>
</feature>
<dbReference type="PROSITE" id="PS51186">
    <property type="entry name" value="GNAT"/>
    <property type="match status" value="1"/>
</dbReference>
<dbReference type="SUPFAM" id="SSF55021">
    <property type="entry name" value="ACT-like"/>
    <property type="match status" value="1"/>
</dbReference>
<dbReference type="SUPFAM" id="SSF55729">
    <property type="entry name" value="Acyl-CoA N-acyltransferases (Nat)"/>
    <property type="match status" value="1"/>
</dbReference>
<keyword evidence="2" id="KW-0012">Acyltransferase</keyword>
<gene>
    <name evidence="6" type="ORF">SAMN05216195_109116</name>
</gene>
<feature type="region of interest" description="Disordered" evidence="3">
    <location>
        <begin position="329"/>
        <end position="351"/>
    </location>
</feature>
<dbReference type="OrthoDB" id="5516749at2"/>
<proteinExistence type="predicted"/>
<dbReference type="InterPro" id="IPR045865">
    <property type="entry name" value="ACT-like_dom_sf"/>
</dbReference>
<name>A0A1H9UUF7_9PSEU</name>
<protein>
    <submittedName>
        <fullName evidence="6">Acetyltransferase (GNAT) family protein</fullName>
    </submittedName>
</protein>
<organism evidence="6 7">
    <name type="scientific">Lentzea flaviverrucosa</name>
    <dbReference type="NCBI Taxonomy" id="200379"/>
    <lineage>
        <taxon>Bacteria</taxon>
        <taxon>Bacillati</taxon>
        <taxon>Actinomycetota</taxon>
        <taxon>Actinomycetes</taxon>
        <taxon>Pseudonocardiales</taxon>
        <taxon>Pseudonocardiaceae</taxon>
        <taxon>Lentzea</taxon>
    </lineage>
</organism>
<evidence type="ECO:0000313" key="7">
    <source>
        <dbReference type="Proteomes" id="UP000199028"/>
    </source>
</evidence>
<evidence type="ECO:0000256" key="2">
    <source>
        <dbReference type="ARBA" id="ARBA00023315"/>
    </source>
</evidence>
<dbReference type="InterPro" id="IPR050832">
    <property type="entry name" value="Bact_Acetyltransf"/>
</dbReference>
<keyword evidence="7" id="KW-1185">Reference proteome</keyword>
<dbReference type="GO" id="GO:0016747">
    <property type="term" value="F:acyltransferase activity, transferring groups other than amino-acyl groups"/>
    <property type="evidence" value="ECO:0007669"/>
    <property type="project" value="InterPro"/>
</dbReference>
<keyword evidence="1 6" id="KW-0808">Transferase</keyword>
<dbReference type="AlphaFoldDB" id="A0A1H9UUF7"/>
<evidence type="ECO:0000256" key="1">
    <source>
        <dbReference type="ARBA" id="ARBA00022679"/>
    </source>
</evidence>
<dbReference type="InterPro" id="IPR002912">
    <property type="entry name" value="ACT_dom"/>
</dbReference>
<dbReference type="InterPro" id="IPR000182">
    <property type="entry name" value="GNAT_dom"/>
</dbReference>
<evidence type="ECO:0000259" key="4">
    <source>
        <dbReference type="PROSITE" id="PS51186"/>
    </source>
</evidence>
<feature type="domain" description="ACT" evidence="5">
    <location>
        <begin position="6"/>
        <end position="80"/>
    </location>
</feature>
<reference evidence="7" key="1">
    <citation type="submission" date="2016-10" db="EMBL/GenBank/DDBJ databases">
        <authorList>
            <person name="Varghese N."/>
            <person name="Submissions S."/>
        </authorList>
    </citation>
    <scope>NUCLEOTIDE SEQUENCE [LARGE SCALE GENOMIC DNA]</scope>
    <source>
        <strain evidence="7">CGMCC 4.578</strain>
    </source>
</reference>
<dbReference type="PANTHER" id="PTHR43877">
    <property type="entry name" value="AMINOALKYLPHOSPHONATE N-ACETYLTRANSFERASE-RELATED-RELATED"/>
    <property type="match status" value="1"/>
</dbReference>